<dbReference type="Pfam" id="PF18019">
    <property type="entry name" value="Cas3_HD"/>
    <property type="match status" value="1"/>
</dbReference>
<feature type="domain" description="Helicase ATP-binding" evidence="10">
    <location>
        <begin position="323"/>
        <end position="516"/>
    </location>
</feature>
<keyword evidence="13" id="KW-0255">Endonuclease</keyword>
<dbReference type="Proteomes" id="UP000284243">
    <property type="component" value="Unassembled WGS sequence"/>
</dbReference>
<dbReference type="InterPro" id="IPR038257">
    <property type="entry name" value="CRISPR-assoc_Cas3_HD_sf"/>
</dbReference>
<evidence type="ECO:0000256" key="3">
    <source>
        <dbReference type="ARBA" id="ARBA00022722"/>
    </source>
</evidence>
<comment type="caution">
    <text evidence="13">The sequence shown here is derived from an EMBL/GenBank/DDBJ whole genome shotgun (WGS) entry which is preliminary data.</text>
</comment>
<dbReference type="RefSeq" id="WP_041556492.1">
    <property type="nucleotide sequence ID" value="NZ_JADNGC010000008.1"/>
</dbReference>
<dbReference type="GO" id="GO:0051607">
    <property type="term" value="P:defense response to virus"/>
    <property type="evidence" value="ECO:0007669"/>
    <property type="project" value="UniProtKB-KW"/>
</dbReference>
<dbReference type="InterPro" id="IPR006483">
    <property type="entry name" value="CRISPR-assoc_Cas3_HD"/>
</dbReference>
<dbReference type="InterPro" id="IPR006474">
    <property type="entry name" value="Helicase_Cas3_CRISPR-ass_core"/>
</dbReference>
<dbReference type="Gene3D" id="1.10.3210.30">
    <property type="match status" value="1"/>
</dbReference>
<name>A0A412TKX3_9BACT</name>
<evidence type="ECO:0000256" key="4">
    <source>
        <dbReference type="ARBA" id="ARBA00022723"/>
    </source>
</evidence>
<evidence type="ECO:0000256" key="1">
    <source>
        <dbReference type="ARBA" id="ARBA00006847"/>
    </source>
</evidence>
<dbReference type="GO" id="GO:0004519">
    <property type="term" value="F:endonuclease activity"/>
    <property type="evidence" value="ECO:0007669"/>
    <property type="project" value="UniProtKB-KW"/>
</dbReference>
<dbReference type="PROSITE" id="PS51192">
    <property type="entry name" value="HELICASE_ATP_BIND_1"/>
    <property type="match status" value="1"/>
</dbReference>
<evidence type="ECO:0000256" key="6">
    <source>
        <dbReference type="ARBA" id="ARBA00022801"/>
    </source>
</evidence>
<evidence type="ECO:0000313" key="12">
    <source>
        <dbReference type="EMBL" id="MDB9223488.1"/>
    </source>
</evidence>
<dbReference type="NCBIfam" id="TIGR01596">
    <property type="entry name" value="cas3_HD"/>
    <property type="match status" value="1"/>
</dbReference>
<reference evidence="13 14" key="1">
    <citation type="submission" date="2018-08" db="EMBL/GenBank/DDBJ databases">
        <title>A genome reference for cultivated species of the human gut microbiota.</title>
        <authorList>
            <person name="Zou Y."/>
            <person name="Xue W."/>
            <person name="Luo G."/>
        </authorList>
    </citation>
    <scope>NUCLEOTIDE SEQUENCE [LARGE SCALE GENOMIC DNA]</scope>
    <source>
        <strain evidence="13 14">AF16-14</strain>
    </source>
</reference>
<evidence type="ECO:0000256" key="5">
    <source>
        <dbReference type="ARBA" id="ARBA00022741"/>
    </source>
</evidence>
<proteinExistence type="inferred from homology"/>
<evidence type="ECO:0000256" key="7">
    <source>
        <dbReference type="ARBA" id="ARBA00022806"/>
    </source>
</evidence>
<dbReference type="InterPro" id="IPR014001">
    <property type="entry name" value="Helicase_ATP-bd"/>
</dbReference>
<dbReference type="GO" id="GO:0003676">
    <property type="term" value="F:nucleic acid binding"/>
    <property type="evidence" value="ECO:0007669"/>
    <property type="project" value="InterPro"/>
</dbReference>
<evidence type="ECO:0000256" key="9">
    <source>
        <dbReference type="ARBA" id="ARBA00023118"/>
    </source>
</evidence>
<feature type="domain" description="HD Cas3-type" evidence="11">
    <location>
        <begin position="30"/>
        <end position="249"/>
    </location>
</feature>
<evidence type="ECO:0000256" key="8">
    <source>
        <dbReference type="ARBA" id="ARBA00022840"/>
    </source>
</evidence>
<dbReference type="GO" id="GO:0005524">
    <property type="term" value="F:ATP binding"/>
    <property type="evidence" value="ECO:0007669"/>
    <property type="project" value="UniProtKB-KW"/>
</dbReference>
<keyword evidence="4" id="KW-0479">Metal-binding</keyword>
<dbReference type="SMART" id="SM00487">
    <property type="entry name" value="DEXDc"/>
    <property type="match status" value="1"/>
</dbReference>
<dbReference type="AlphaFoldDB" id="A0A412TKX3"/>
<evidence type="ECO:0000259" key="11">
    <source>
        <dbReference type="PROSITE" id="PS51643"/>
    </source>
</evidence>
<evidence type="ECO:0000259" key="10">
    <source>
        <dbReference type="PROSITE" id="PS51192"/>
    </source>
</evidence>
<dbReference type="CDD" id="cd09641">
    <property type="entry name" value="Cas3''_I"/>
    <property type="match status" value="1"/>
</dbReference>
<keyword evidence="7" id="KW-0347">Helicase</keyword>
<keyword evidence="6" id="KW-0378">Hydrolase</keyword>
<reference evidence="12" key="2">
    <citation type="submission" date="2023-01" db="EMBL/GenBank/DDBJ databases">
        <title>Human gut microbiome strain richness.</title>
        <authorList>
            <person name="Chen-Liaw A."/>
        </authorList>
    </citation>
    <scope>NUCLEOTIDE SEQUENCE</scope>
    <source>
        <strain evidence="12">RTP21484st1_B7_RTP21484_190118</strain>
    </source>
</reference>
<comment type="similarity">
    <text evidence="1">In the N-terminal section; belongs to the CRISPR-associated nuclease Cas3-HD family.</text>
</comment>
<dbReference type="Pfam" id="PF22590">
    <property type="entry name" value="Cas3-like_C_2"/>
    <property type="match status" value="1"/>
</dbReference>
<dbReference type="GO" id="GO:0016787">
    <property type="term" value="F:hydrolase activity"/>
    <property type="evidence" value="ECO:0007669"/>
    <property type="project" value="UniProtKB-KW"/>
</dbReference>
<dbReference type="InterPro" id="IPR011545">
    <property type="entry name" value="DEAD/DEAH_box_helicase_dom"/>
</dbReference>
<sequence>MKDCKEIIQGQMELLFGRLKNDSYLAHICPGKSAESLQEHTAKVVERACWLIGKHGLEKVVDRLIPGIAGKYSENVQEELKRMFMAVFVFHDTGKVNDNFQYSRMLNRLFKHRKTEILVPAYGHSFLSAWLFLAFELDRVWQDPCLTEEEKKMLFVYAFFFAYVIRQHHSGGLGCADEEEFFNSFAGGYEELHTYLTVWGYEGDFTCVEAVFEHIVAIRKETDAQREASFALYALIKLNSSVLTAADYLATHAYMTGRQVKEAGIFEDRHRVEEMIGHLRNYKHNRGIYEQLDKFVFEYPQEKSGDHLNRLRTGMAVEVIRTVREHSDDRLFYIEAPTGGGKTNLSMLAVTELMAVHPEIQKVFYVFPYTTLITQTNQTLKNALGLTSTELAELHSKAGFNEKTEEREDGLYADKKQDYIDRLFALFPVCVMSHVKFFDMLKTNRKEANYLLHRLANAVVVIDELQTYNPLLWDKMYYLIEHYARFFQVRFILMSATLPKIGKLRIPLKERTGFVDLLPQAKSYMQNPNFAGRVEFRFELFQEEIDMNDLADFVLGKSVEYRDKPGKNGTVHTIIEFITKKSAAEFYAFIQEKEPFFDEVFLLSGTILEPRRREIINELKNPLSRKKNILLITTQVVEAGVDIDMDLGFKNISLIDSDEQLAGRVNRNACKVGCEVYLFRLDNASVLYGKDKRYQMVREQISVGEYERILREKDFGCLYELVFEKINWMNEQTYVQNFRSGFLRFVEGLDFQQVDRNFQVIEQQNETVFVPIPLPVEVDSMTEGVKERLFSDRELQFLEDFGVVPCEGLLDGKEVWEVYERLVYRDHPAKFDLEEKVGFKIMQRILSCFTFSLVGYSKELQELKGGTGEEKLGYFYLSHWEDEGVNGKLYDYKMGLNNRALKDITFI</sequence>
<comment type="similarity">
    <text evidence="2">In the central section; belongs to the CRISPR-associated helicase Cas3 family.</text>
</comment>
<dbReference type="InterPro" id="IPR027417">
    <property type="entry name" value="P-loop_NTPase"/>
</dbReference>
<keyword evidence="8" id="KW-0067">ATP-binding</keyword>
<dbReference type="GeneID" id="61274528"/>
<organism evidence="13 14">
    <name type="scientific">Odoribacter splanchnicus</name>
    <dbReference type="NCBI Taxonomy" id="28118"/>
    <lineage>
        <taxon>Bacteria</taxon>
        <taxon>Pseudomonadati</taxon>
        <taxon>Bacteroidota</taxon>
        <taxon>Bacteroidia</taxon>
        <taxon>Bacteroidales</taxon>
        <taxon>Odoribacteraceae</taxon>
        <taxon>Odoribacter</taxon>
    </lineage>
</organism>
<evidence type="ECO:0000256" key="2">
    <source>
        <dbReference type="ARBA" id="ARBA00009046"/>
    </source>
</evidence>
<dbReference type="NCBIfam" id="TIGR01587">
    <property type="entry name" value="cas3_core"/>
    <property type="match status" value="1"/>
</dbReference>
<dbReference type="Proteomes" id="UP001212263">
    <property type="component" value="Unassembled WGS sequence"/>
</dbReference>
<dbReference type="EMBL" id="JAQMRD010000012">
    <property type="protein sequence ID" value="MDB9223488.1"/>
    <property type="molecule type" value="Genomic_DNA"/>
</dbReference>
<dbReference type="GO" id="GO:0004386">
    <property type="term" value="F:helicase activity"/>
    <property type="evidence" value="ECO:0007669"/>
    <property type="project" value="UniProtKB-KW"/>
</dbReference>
<dbReference type="Gene3D" id="3.40.50.300">
    <property type="entry name" value="P-loop containing nucleotide triphosphate hydrolases"/>
    <property type="match status" value="2"/>
</dbReference>
<keyword evidence="5" id="KW-0547">Nucleotide-binding</keyword>
<dbReference type="EMBL" id="QRYC01000031">
    <property type="protein sequence ID" value="RGU54403.1"/>
    <property type="molecule type" value="Genomic_DNA"/>
</dbReference>
<gene>
    <name evidence="13" type="ORF">DWW57_16140</name>
    <name evidence="12" type="ORF">PN645_10775</name>
</gene>
<protein>
    <submittedName>
        <fullName evidence="13">CRISPR-associated helicase/endonuclease Cas3</fullName>
    </submittedName>
</protein>
<dbReference type="InterPro" id="IPR054712">
    <property type="entry name" value="Cas3-like_dom"/>
</dbReference>
<keyword evidence="3" id="KW-0540">Nuclease</keyword>
<dbReference type="SUPFAM" id="SSF52540">
    <property type="entry name" value="P-loop containing nucleoside triphosphate hydrolases"/>
    <property type="match status" value="1"/>
</dbReference>
<dbReference type="PROSITE" id="PS51643">
    <property type="entry name" value="HD_CAS3"/>
    <property type="match status" value="1"/>
</dbReference>
<dbReference type="GO" id="GO:0046872">
    <property type="term" value="F:metal ion binding"/>
    <property type="evidence" value="ECO:0007669"/>
    <property type="project" value="UniProtKB-KW"/>
</dbReference>
<keyword evidence="9" id="KW-0051">Antiviral defense</keyword>
<accession>A0A412TKX3</accession>
<evidence type="ECO:0000313" key="13">
    <source>
        <dbReference type="EMBL" id="RGU54403.1"/>
    </source>
</evidence>
<dbReference type="Pfam" id="PF00270">
    <property type="entry name" value="DEAD"/>
    <property type="match status" value="1"/>
</dbReference>
<evidence type="ECO:0000313" key="14">
    <source>
        <dbReference type="Proteomes" id="UP000284243"/>
    </source>
</evidence>